<evidence type="ECO:0000313" key="1">
    <source>
        <dbReference type="EMBL" id="GAA0207501.1"/>
    </source>
</evidence>
<reference evidence="1 2" key="1">
    <citation type="journal article" date="2019" name="Int. J. Syst. Evol. Microbiol.">
        <title>The Global Catalogue of Microorganisms (GCM) 10K type strain sequencing project: providing services to taxonomists for standard genome sequencing and annotation.</title>
        <authorList>
            <consortium name="The Broad Institute Genomics Platform"/>
            <consortium name="The Broad Institute Genome Sequencing Center for Infectious Disease"/>
            <person name="Wu L."/>
            <person name="Ma J."/>
        </authorList>
    </citation>
    <scope>NUCLEOTIDE SEQUENCE [LARGE SCALE GENOMIC DNA]</scope>
    <source>
        <strain evidence="1 2">JCM 16211</strain>
    </source>
</reference>
<sequence>MSEGSPQGLAIGGVFSFLPFLWTSKEKGKTYSLRSMTIDINSQGLNFDAKTFQQSIADVQMLDTIGG</sequence>
<protein>
    <submittedName>
        <fullName evidence="1">Uncharacterized protein</fullName>
    </submittedName>
</protein>
<comment type="caution">
    <text evidence="1">The sequence shown here is derived from an EMBL/GenBank/DDBJ whole genome shotgun (WGS) entry which is preliminary data.</text>
</comment>
<proteinExistence type="predicted"/>
<name>A0ABN0SZH3_9GAMM</name>
<dbReference type="EMBL" id="BAAAFM010000003">
    <property type="protein sequence ID" value="GAA0207501.1"/>
    <property type="molecule type" value="Genomic_DNA"/>
</dbReference>
<keyword evidence="2" id="KW-1185">Reference proteome</keyword>
<gene>
    <name evidence="1" type="ORF">GCM10009123_13770</name>
</gene>
<accession>A0ABN0SZH3</accession>
<dbReference type="Proteomes" id="UP001501221">
    <property type="component" value="Unassembled WGS sequence"/>
</dbReference>
<organism evidence="1 2">
    <name type="scientific">Kangiella japonica</name>
    <dbReference type="NCBI Taxonomy" id="647384"/>
    <lineage>
        <taxon>Bacteria</taxon>
        <taxon>Pseudomonadati</taxon>
        <taxon>Pseudomonadota</taxon>
        <taxon>Gammaproteobacteria</taxon>
        <taxon>Kangiellales</taxon>
        <taxon>Kangiellaceae</taxon>
        <taxon>Kangiella</taxon>
    </lineage>
</organism>
<evidence type="ECO:0000313" key="2">
    <source>
        <dbReference type="Proteomes" id="UP001501221"/>
    </source>
</evidence>